<dbReference type="InterPro" id="IPR036291">
    <property type="entry name" value="NAD(P)-bd_dom_sf"/>
</dbReference>
<evidence type="ECO:0000259" key="3">
    <source>
        <dbReference type="Pfam" id="PF08338"/>
    </source>
</evidence>
<dbReference type="Proteomes" id="UP000636949">
    <property type="component" value="Unassembled WGS sequence"/>
</dbReference>
<accession>A0A8J3E7Q5</accession>
<evidence type="ECO:0000259" key="2">
    <source>
        <dbReference type="Pfam" id="PF01370"/>
    </source>
</evidence>
<dbReference type="Pfam" id="PF08338">
    <property type="entry name" value="DUF1731"/>
    <property type="match status" value="1"/>
</dbReference>
<dbReference type="InterPro" id="IPR001509">
    <property type="entry name" value="Epimerase_deHydtase"/>
</dbReference>
<evidence type="ECO:0000256" key="1">
    <source>
        <dbReference type="ARBA" id="ARBA00009353"/>
    </source>
</evidence>
<dbReference type="Gene3D" id="3.40.50.720">
    <property type="entry name" value="NAD(P)-binding Rossmann-like Domain"/>
    <property type="match status" value="1"/>
</dbReference>
<feature type="domain" description="DUF1731" evidence="3">
    <location>
        <begin position="246"/>
        <end position="292"/>
    </location>
</feature>
<sequence>MKILLAGGSGFIGQNLVHHLKKQGYWVSLLSRQIQTIEGFDECITWQDMTTTKITQFDVVINLCGFGIGEQRWRKSVKDKIINSRVEPTERLIKLIADHDVWLINASAIGFYPFSVKEQDETHIIQRTKANSGFCQYVVNQWEAVVNRARLRRKTIVRFGVVLGKGGVLDKLLPTAKKGLGAMIGNGQQVMSWVHIDDLCQAMVFILEQKCTNTNINITSGNACSQKVFIKALTKVLNKPCYLVLPQWLVRLMFGRMGKELLLSSHNISAKYLQEKGFMFEYPYIEMALMDLLE</sequence>
<dbReference type="OrthoDB" id="9801773at2"/>
<reference evidence="4" key="1">
    <citation type="journal article" date="2014" name="Int. J. Syst. Evol. Microbiol.">
        <title>Complete genome sequence of Corynebacterium casei LMG S-19264T (=DSM 44701T), isolated from a smear-ripened cheese.</title>
        <authorList>
            <consortium name="US DOE Joint Genome Institute (JGI-PGF)"/>
            <person name="Walter F."/>
            <person name="Albersmeier A."/>
            <person name="Kalinowski J."/>
            <person name="Ruckert C."/>
        </authorList>
    </citation>
    <scope>NUCLEOTIDE SEQUENCE</scope>
    <source>
        <strain evidence="4">CGMCC 1.15758</strain>
    </source>
</reference>
<dbReference type="InterPro" id="IPR010099">
    <property type="entry name" value="SDR39U1"/>
</dbReference>
<dbReference type="AlphaFoldDB" id="A0A8J3E7Q5"/>
<reference evidence="4" key="2">
    <citation type="submission" date="2020-09" db="EMBL/GenBank/DDBJ databases">
        <authorList>
            <person name="Sun Q."/>
            <person name="Zhou Y."/>
        </authorList>
    </citation>
    <scope>NUCLEOTIDE SEQUENCE</scope>
    <source>
        <strain evidence="4">CGMCC 1.15758</strain>
    </source>
</reference>
<dbReference type="RefSeq" id="WP_117001169.1">
    <property type="nucleotide sequence ID" value="NZ_BMJS01000001.1"/>
</dbReference>
<evidence type="ECO:0000313" key="5">
    <source>
        <dbReference type="Proteomes" id="UP000636949"/>
    </source>
</evidence>
<dbReference type="PANTHER" id="PTHR11092:SF0">
    <property type="entry name" value="EPIMERASE FAMILY PROTEIN SDR39U1"/>
    <property type="match status" value="1"/>
</dbReference>
<name>A0A8J3E7Q5_9GAMM</name>
<organism evidence="4 5">
    <name type="scientific">Cysteiniphilum litorale</name>
    <dbReference type="NCBI Taxonomy" id="2056700"/>
    <lineage>
        <taxon>Bacteria</taxon>
        <taxon>Pseudomonadati</taxon>
        <taxon>Pseudomonadota</taxon>
        <taxon>Gammaproteobacteria</taxon>
        <taxon>Thiotrichales</taxon>
        <taxon>Fastidiosibacteraceae</taxon>
        <taxon>Cysteiniphilum</taxon>
    </lineage>
</organism>
<gene>
    <name evidence="4" type="ORF">GCM10010995_02310</name>
</gene>
<dbReference type="Pfam" id="PF01370">
    <property type="entry name" value="Epimerase"/>
    <property type="match status" value="1"/>
</dbReference>
<proteinExistence type="inferred from homology"/>
<dbReference type="NCBIfam" id="TIGR01777">
    <property type="entry name" value="yfcH"/>
    <property type="match status" value="1"/>
</dbReference>
<dbReference type="SUPFAM" id="SSF51735">
    <property type="entry name" value="NAD(P)-binding Rossmann-fold domains"/>
    <property type="match status" value="1"/>
</dbReference>
<dbReference type="PANTHER" id="PTHR11092">
    <property type="entry name" value="SUGAR NUCLEOTIDE EPIMERASE RELATED"/>
    <property type="match status" value="1"/>
</dbReference>
<comment type="caution">
    <text evidence="4">The sequence shown here is derived from an EMBL/GenBank/DDBJ whole genome shotgun (WGS) entry which is preliminary data.</text>
</comment>
<protein>
    <submittedName>
        <fullName evidence="4">Epimerase</fullName>
    </submittedName>
</protein>
<dbReference type="EMBL" id="BMJS01000001">
    <property type="protein sequence ID" value="GGF88611.1"/>
    <property type="molecule type" value="Genomic_DNA"/>
</dbReference>
<comment type="similarity">
    <text evidence="1">Belongs to the NAD(P)-dependent epimerase/dehydratase family. SDR39U1 subfamily.</text>
</comment>
<feature type="domain" description="NAD-dependent epimerase/dehydratase" evidence="2">
    <location>
        <begin position="3"/>
        <end position="218"/>
    </location>
</feature>
<keyword evidence="5" id="KW-1185">Reference proteome</keyword>
<evidence type="ECO:0000313" key="4">
    <source>
        <dbReference type="EMBL" id="GGF88611.1"/>
    </source>
</evidence>
<dbReference type="InterPro" id="IPR013549">
    <property type="entry name" value="DUF1731"/>
</dbReference>